<dbReference type="InterPro" id="IPR051677">
    <property type="entry name" value="AfsR-DnrI-RedD_regulator"/>
</dbReference>
<dbReference type="GO" id="GO:0003677">
    <property type="term" value="F:DNA binding"/>
    <property type="evidence" value="ECO:0007669"/>
    <property type="project" value="UniProtKB-KW"/>
</dbReference>
<evidence type="ECO:0000256" key="3">
    <source>
        <dbReference type="ARBA" id="ARBA00023125"/>
    </source>
</evidence>
<evidence type="ECO:0000313" key="8">
    <source>
        <dbReference type="Proteomes" id="UP001205185"/>
    </source>
</evidence>
<dbReference type="Pfam" id="PF00486">
    <property type="entry name" value="Trans_reg_C"/>
    <property type="match status" value="1"/>
</dbReference>
<dbReference type="InterPro" id="IPR011990">
    <property type="entry name" value="TPR-like_helical_dom_sf"/>
</dbReference>
<dbReference type="Gene3D" id="1.25.40.10">
    <property type="entry name" value="Tetratricopeptide repeat domain"/>
    <property type="match status" value="1"/>
</dbReference>
<dbReference type="SMART" id="SM00862">
    <property type="entry name" value="Trans_reg_C"/>
    <property type="match status" value="1"/>
</dbReference>
<dbReference type="SUPFAM" id="SSF46894">
    <property type="entry name" value="C-terminal effector domain of the bipartite response regulators"/>
    <property type="match status" value="1"/>
</dbReference>
<keyword evidence="3 5" id="KW-0238">DNA-binding</keyword>
<reference evidence="7 8" key="1">
    <citation type="submission" date="2022-06" db="EMBL/GenBank/DDBJ databases">
        <title>Genomic Encyclopedia of Archaeal and Bacterial Type Strains, Phase II (KMG-II): from individual species to whole genera.</title>
        <authorList>
            <person name="Goeker M."/>
        </authorList>
    </citation>
    <scope>NUCLEOTIDE SEQUENCE [LARGE SCALE GENOMIC DNA]</scope>
    <source>
        <strain evidence="7 8">DSM 44255</strain>
    </source>
</reference>
<evidence type="ECO:0000256" key="5">
    <source>
        <dbReference type="PROSITE-ProRule" id="PRU01091"/>
    </source>
</evidence>
<dbReference type="Pfam" id="PF03704">
    <property type="entry name" value="BTAD"/>
    <property type="match status" value="1"/>
</dbReference>
<dbReference type="InterPro" id="IPR005158">
    <property type="entry name" value="BTAD"/>
</dbReference>
<sequence>MSTAEGDAGPLWVGLLGPVEARRGGVALPLGSAGRQAVFAILAMGAGQVVPRARLVDGLWERPPASAARIIQTYVGDLRRVLEPDRARWTSGQVLRTTDTGYLLDLPENGSDVRALDHLRARTATDLAAVDAALALWRGEPLSGVTGPFADGQRTRLTEVRLTLLERRARLLVDAGRAGDAAAELTVLAAEHPDRDSLRLLLMTALAASGRPARAIEVFHEGGRPGPGLRALHERILTGTQPGRVASGFVGRSAEVAAVRAVAARPAGLLWIEGPMGAGKSALLREALSGTGAACCEISERTGEMTEPPDADVVVIDDLHWAGDRAIRRCSRLLGEGRALVVATRPRADLAALRDRAARVITLGPLADADLAAMATADLARVVVRESGGNPGFAAALVAAAGDVDRVAHARVGVLPAALLDPLRRVALLGADRTRREVMAAHPGTAWLADAVAAGVLRESGGHVDFAQPAVRRVLVEGMPRAVRVVLHRELARDLAAAAAPADLVGTHLLDGATPPHGWARDWLVDNLDALAPALAVRLLRHAIAQDDLPAATRTEFTATLVRLLLVGGARVPT</sequence>
<dbReference type="PANTHER" id="PTHR35807:SF1">
    <property type="entry name" value="TRANSCRIPTIONAL REGULATOR REDD"/>
    <property type="match status" value="1"/>
</dbReference>
<feature type="DNA-binding region" description="OmpR/PhoB-type" evidence="5">
    <location>
        <begin position="3"/>
        <end position="106"/>
    </location>
</feature>
<gene>
    <name evidence="7" type="ORF">LV75_002633</name>
</gene>
<dbReference type="PROSITE" id="PS51755">
    <property type="entry name" value="OMPR_PHOB"/>
    <property type="match status" value="1"/>
</dbReference>
<dbReference type="InterPro" id="IPR036388">
    <property type="entry name" value="WH-like_DNA-bd_sf"/>
</dbReference>
<dbReference type="SMART" id="SM01043">
    <property type="entry name" value="BTAD"/>
    <property type="match status" value="1"/>
</dbReference>
<accession>A0ABT1IBW8</accession>
<dbReference type="InterPro" id="IPR016032">
    <property type="entry name" value="Sig_transdc_resp-reg_C-effctor"/>
</dbReference>
<dbReference type="SUPFAM" id="SSF52540">
    <property type="entry name" value="P-loop containing nucleoside triphosphate hydrolases"/>
    <property type="match status" value="1"/>
</dbReference>
<dbReference type="InterPro" id="IPR027417">
    <property type="entry name" value="P-loop_NTPase"/>
</dbReference>
<protein>
    <submittedName>
        <fullName evidence="7">DNA-binding transcriptional activator of the SARP family</fullName>
    </submittedName>
</protein>
<dbReference type="Gene3D" id="1.10.10.10">
    <property type="entry name" value="Winged helix-like DNA-binding domain superfamily/Winged helix DNA-binding domain"/>
    <property type="match status" value="1"/>
</dbReference>
<comment type="similarity">
    <text evidence="1">Belongs to the AfsR/DnrI/RedD regulatory family.</text>
</comment>
<comment type="caution">
    <text evidence="7">The sequence shown here is derived from an EMBL/GenBank/DDBJ whole genome shotgun (WGS) entry which is preliminary data.</text>
</comment>
<dbReference type="PANTHER" id="PTHR35807">
    <property type="entry name" value="TRANSCRIPTIONAL REGULATOR REDD-RELATED"/>
    <property type="match status" value="1"/>
</dbReference>
<dbReference type="RefSeq" id="WP_253887120.1">
    <property type="nucleotide sequence ID" value="NZ_BAAAVB010000013.1"/>
</dbReference>
<evidence type="ECO:0000256" key="2">
    <source>
        <dbReference type="ARBA" id="ARBA00023015"/>
    </source>
</evidence>
<keyword evidence="4" id="KW-0804">Transcription</keyword>
<dbReference type="EMBL" id="JAMTCO010000006">
    <property type="protein sequence ID" value="MCP2270132.1"/>
    <property type="molecule type" value="Genomic_DNA"/>
</dbReference>
<dbReference type="Proteomes" id="UP001205185">
    <property type="component" value="Unassembled WGS sequence"/>
</dbReference>
<name>A0ABT1IBW8_9PSEU</name>
<keyword evidence="2" id="KW-0805">Transcription regulation</keyword>
<proteinExistence type="inferred from homology"/>
<evidence type="ECO:0000259" key="6">
    <source>
        <dbReference type="PROSITE" id="PS51755"/>
    </source>
</evidence>
<evidence type="ECO:0000256" key="4">
    <source>
        <dbReference type="ARBA" id="ARBA00023163"/>
    </source>
</evidence>
<dbReference type="SUPFAM" id="SSF48452">
    <property type="entry name" value="TPR-like"/>
    <property type="match status" value="1"/>
</dbReference>
<keyword evidence="8" id="KW-1185">Reference proteome</keyword>
<dbReference type="InterPro" id="IPR001867">
    <property type="entry name" value="OmpR/PhoB-type_DNA-bd"/>
</dbReference>
<evidence type="ECO:0000256" key="1">
    <source>
        <dbReference type="ARBA" id="ARBA00005820"/>
    </source>
</evidence>
<feature type="domain" description="OmpR/PhoB-type" evidence="6">
    <location>
        <begin position="3"/>
        <end position="106"/>
    </location>
</feature>
<evidence type="ECO:0000313" key="7">
    <source>
        <dbReference type="EMBL" id="MCP2270132.1"/>
    </source>
</evidence>
<organism evidence="7 8">
    <name type="scientific">Actinokineospora diospyrosa</name>
    <dbReference type="NCBI Taxonomy" id="103728"/>
    <lineage>
        <taxon>Bacteria</taxon>
        <taxon>Bacillati</taxon>
        <taxon>Actinomycetota</taxon>
        <taxon>Actinomycetes</taxon>
        <taxon>Pseudonocardiales</taxon>
        <taxon>Pseudonocardiaceae</taxon>
        <taxon>Actinokineospora</taxon>
    </lineage>
</organism>